<dbReference type="Proteomes" id="UP000095237">
    <property type="component" value="Unassembled WGS sequence"/>
</dbReference>
<comment type="caution">
    <text evidence="1">The sequence shown here is derived from an EMBL/GenBank/DDBJ whole genome shotgun (WGS) entry which is preliminary data.</text>
</comment>
<evidence type="ECO:0000313" key="1">
    <source>
        <dbReference type="EMBL" id="OEG70770.1"/>
    </source>
</evidence>
<dbReference type="SUPFAM" id="SSF88874">
    <property type="entry name" value="Receptor-binding domain of short tail fibre protein gp12"/>
    <property type="match status" value="1"/>
</dbReference>
<protein>
    <submittedName>
        <fullName evidence="1">Uncharacterized protein</fullName>
    </submittedName>
</protein>
<gene>
    <name evidence="1" type="ORF">ATZ36_17510</name>
</gene>
<organism evidence="1 2">
    <name type="scientific">Endomicrobium trichonymphae</name>
    <dbReference type="NCBI Taxonomy" id="1408204"/>
    <lineage>
        <taxon>Bacteria</taxon>
        <taxon>Pseudomonadati</taxon>
        <taxon>Elusimicrobiota</taxon>
        <taxon>Endomicrobiia</taxon>
        <taxon>Endomicrobiales</taxon>
        <taxon>Endomicrobiaceae</taxon>
        <taxon>Candidatus Endomicrobiellum</taxon>
    </lineage>
</organism>
<name>A0A1E5IJT7_ENDTX</name>
<dbReference type="AlphaFoldDB" id="A0A1E5IJT7"/>
<sequence>MDKTQYLDLFAVIGTTYTSGALGIRQGDAIRDIKGYAWVRGVKYEIYTYSGVANSKKSSASYGRCGDEQGTQIYFEASKVVPTANKNRSVNYAVNYYIKYKKIKTISIQRERDEKYGIVFGVDNNYAKHCGATIASVLCNRKIDADG</sequence>
<keyword evidence="2" id="KW-1185">Reference proteome</keyword>
<accession>A0A1E5IJT7</accession>
<dbReference type="EMBL" id="LNVX01000291">
    <property type="protein sequence ID" value="OEG70770.1"/>
    <property type="molecule type" value="Genomic_DNA"/>
</dbReference>
<proteinExistence type="predicted"/>
<reference evidence="1 2" key="1">
    <citation type="submission" date="2015-11" db="EMBL/GenBank/DDBJ databases">
        <title>Evidence for parallel genomic evolution in an endosymbiosis of termite gut flagellates.</title>
        <authorList>
            <person name="Zheng H."/>
        </authorList>
    </citation>
    <scope>NUCLEOTIDE SEQUENCE [LARGE SCALE GENOMIC DNA]</scope>
    <source>
        <strain evidence="1 2">CET450</strain>
    </source>
</reference>
<evidence type="ECO:0000313" key="2">
    <source>
        <dbReference type="Proteomes" id="UP000095237"/>
    </source>
</evidence>